<sequence>MAYRLNTEQVMEFKEVFDMYAKPPVNTLSIEELGELMEAVGNKMTRTQLKNTVNSIGVFNDGRIDFPSYLIIMEDVMKDLDPKNEILKAYKAFCRADGLISTSELRHMLVTLQDEMSEDDIDYMIMEADKDHDGLISYQEFEKMIMSS</sequence>
<protein>
    <recommendedName>
        <fullName evidence="1">Calmodulin</fullName>
    </recommendedName>
</protein>
<gene>
    <name evidence="7" type="ORF">SteCoe_29688</name>
</gene>
<dbReference type="FunFam" id="1.10.238.10:FF:000003">
    <property type="entry name" value="Calmodulin A"/>
    <property type="match status" value="1"/>
</dbReference>
<dbReference type="Gene3D" id="1.10.238.10">
    <property type="entry name" value="EF-hand"/>
    <property type="match status" value="1"/>
</dbReference>
<dbReference type="PANTHER" id="PTHR23048">
    <property type="entry name" value="MYOSIN LIGHT CHAIN 1, 3"/>
    <property type="match status" value="1"/>
</dbReference>
<dbReference type="SUPFAM" id="SSF47473">
    <property type="entry name" value="EF-hand"/>
    <property type="match status" value="1"/>
</dbReference>
<dbReference type="OrthoDB" id="26525at2759"/>
<dbReference type="PANTHER" id="PTHR23048:SF0">
    <property type="entry name" value="CALMODULIN LIKE 3"/>
    <property type="match status" value="1"/>
</dbReference>
<dbReference type="CDD" id="cd00051">
    <property type="entry name" value="EFh"/>
    <property type="match status" value="1"/>
</dbReference>
<keyword evidence="4" id="KW-0106">Calcium</keyword>
<dbReference type="Pfam" id="PF13499">
    <property type="entry name" value="EF-hand_7"/>
    <property type="match status" value="1"/>
</dbReference>
<dbReference type="PROSITE" id="PS50222">
    <property type="entry name" value="EF_HAND_2"/>
    <property type="match status" value="1"/>
</dbReference>
<feature type="domain" description="EF-hand" evidence="6">
    <location>
        <begin position="116"/>
        <end position="148"/>
    </location>
</feature>
<name>A0A1R2B5B6_9CILI</name>
<dbReference type="InterPro" id="IPR050230">
    <property type="entry name" value="CALM/Myosin/TropC-like"/>
</dbReference>
<dbReference type="InterPro" id="IPR002048">
    <property type="entry name" value="EF_hand_dom"/>
</dbReference>
<dbReference type="InterPro" id="IPR011992">
    <property type="entry name" value="EF-hand-dom_pair"/>
</dbReference>
<accession>A0A1R2B5B6</accession>
<evidence type="ECO:0000313" key="8">
    <source>
        <dbReference type="Proteomes" id="UP000187209"/>
    </source>
</evidence>
<dbReference type="AlphaFoldDB" id="A0A1R2B5B6"/>
<keyword evidence="3" id="KW-0677">Repeat</keyword>
<organism evidence="7 8">
    <name type="scientific">Stentor coeruleus</name>
    <dbReference type="NCBI Taxonomy" id="5963"/>
    <lineage>
        <taxon>Eukaryota</taxon>
        <taxon>Sar</taxon>
        <taxon>Alveolata</taxon>
        <taxon>Ciliophora</taxon>
        <taxon>Postciliodesmatophora</taxon>
        <taxon>Heterotrichea</taxon>
        <taxon>Heterotrichida</taxon>
        <taxon>Stentoridae</taxon>
        <taxon>Stentor</taxon>
    </lineage>
</organism>
<dbReference type="PROSITE" id="PS00018">
    <property type="entry name" value="EF_HAND_1"/>
    <property type="match status" value="1"/>
</dbReference>
<evidence type="ECO:0000313" key="7">
    <source>
        <dbReference type="EMBL" id="OMJ71981.1"/>
    </source>
</evidence>
<reference evidence="7 8" key="1">
    <citation type="submission" date="2016-11" db="EMBL/GenBank/DDBJ databases">
        <title>The macronuclear genome of Stentor coeruleus: a giant cell with tiny introns.</title>
        <authorList>
            <person name="Slabodnick M."/>
            <person name="Ruby J.G."/>
            <person name="Reiff S.B."/>
            <person name="Swart E.C."/>
            <person name="Gosai S."/>
            <person name="Prabakaran S."/>
            <person name="Witkowska E."/>
            <person name="Larue G.E."/>
            <person name="Fisher S."/>
            <person name="Freeman R.M."/>
            <person name="Gunawardena J."/>
            <person name="Chu W."/>
            <person name="Stover N.A."/>
            <person name="Gregory B.D."/>
            <person name="Nowacki M."/>
            <person name="Derisi J."/>
            <person name="Roy S.W."/>
            <person name="Marshall W.F."/>
            <person name="Sood P."/>
        </authorList>
    </citation>
    <scope>NUCLEOTIDE SEQUENCE [LARGE SCALE GENOMIC DNA]</scope>
    <source>
        <strain evidence="7">WM001</strain>
    </source>
</reference>
<dbReference type="InterPro" id="IPR018247">
    <property type="entry name" value="EF_Hand_1_Ca_BS"/>
</dbReference>
<evidence type="ECO:0000256" key="4">
    <source>
        <dbReference type="ARBA" id="ARBA00022837"/>
    </source>
</evidence>
<evidence type="ECO:0000259" key="6">
    <source>
        <dbReference type="PROSITE" id="PS50222"/>
    </source>
</evidence>
<dbReference type="GO" id="GO:0016460">
    <property type="term" value="C:myosin II complex"/>
    <property type="evidence" value="ECO:0007669"/>
    <property type="project" value="TreeGrafter"/>
</dbReference>
<evidence type="ECO:0000256" key="1">
    <source>
        <dbReference type="ARBA" id="ARBA00020786"/>
    </source>
</evidence>
<keyword evidence="2" id="KW-0479">Metal-binding</keyword>
<evidence type="ECO:0000256" key="2">
    <source>
        <dbReference type="ARBA" id="ARBA00022723"/>
    </source>
</evidence>
<dbReference type="GO" id="GO:0005509">
    <property type="term" value="F:calcium ion binding"/>
    <property type="evidence" value="ECO:0007669"/>
    <property type="project" value="InterPro"/>
</dbReference>
<proteinExistence type="predicted"/>
<dbReference type="Proteomes" id="UP000187209">
    <property type="component" value="Unassembled WGS sequence"/>
</dbReference>
<keyword evidence="5" id="KW-0007">Acetylation</keyword>
<comment type="caution">
    <text evidence="7">The sequence shown here is derived from an EMBL/GenBank/DDBJ whole genome shotgun (WGS) entry which is preliminary data.</text>
</comment>
<evidence type="ECO:0000256" key="5">
    <source>
        <dbReference type="ARBA" id="ARBA00022990"/>
    </source>
</evidence>
<dbReference type="EMBL" id="MPUH01000940">
    <property type="protein sequence ID" value="OMJ71981.1"/>
    <property type="molecule type" value="Genomic_DNA"/>
</dbReference>
<evidence type="ECO:0000256" key="3">
    <source>
        <dbReference type="ARBA" id="ARBA00022737"/>
    </source>
</evidence>
<keyword evidence="8" id="KW-1185">Reference proteome</keyword>
<dbReference type="SMART" id="SM00054">
    <property type="entry name" value="EFh"/>
    <property type="match status" value="2"/>
</dbReference>